<proteinExistence type="predicted"/>
<organism evidence="1 2">
    <name type="scientific">Flavilitoribacter nigricans (strain ATCC 23147 / DSM 23189 / NBRC 102662 / NCIMB 1420 / SS-2)</name>
    <name type="common">Lewinella nigricans</name>
    <dbReference type="NCBI Taxonomy" id="1122177"/>
    <lineage>
        <taxon>Bacteria</taxon>
        <taxon>Pseudomonadati</taxon>
        <taxon>Bacteroidota</taxon>
        <taxon>Saprospiria</taxon>
        <taxon>Saprospirales</taxon>
        <taxon>Lewinellaceae</taxon>
        <taxon>Flavilitoribacter</taxon>
    </lineage>
</organism>
<evidence type="ECO:0000313" key="1">
    <source>
        <dbReference type="EMBL" id="PHN05462.1"/>
    </source>
</evidence>
<sequence length="161" mass="18851">MSIIIISQQDNKNLVEDVFFVAIYGYTYPPGFIHLSLQDNMRSMENPSQDQSIIRAAGEIIIRDFEIERSIDEEQWDEQKLFEILADQVAYMIEFRLEHLFSLLYRMDVKEELVRAALAPDAPDPANIGIARLVLERQKQRNYTKATITIKPEELGEDWDW</sequence>
<evidence type="ECO:0000313" key="2">
    <source>
        <dbReference type="Proteomes" id="UP000223913"/>
    </source>
</evidence>
<comment type="caution">
    <text evidence="1">The sequence shown here is derived from an EMBL/GenBank/DDBJ whole genome shotgun (WGS) entry which is preliminary data.</text>
</comment>
<dbReference type="AlphaFoldDB" id="A0A2D0NAC0"/>
<reference evidence="1 2" key="1">
    <citation type="submission" date="2017-10" db="EMBL/GenBank/DDBJ databases">
        <title>The draft genome sequence of Lewinella nigricans NBRC 102662.</title>
        <authorList>
            <person name="Wang K."/>
        </authorList>
    </citation>
    <scope>NUCLEOTIDE SEQUENCE [LARGE SCALE GENOMIC DNA]</scope>
    <source>
        <strain evidence="1 2">NBRC 102662</strain>
    </source>
</reference>
<protein>
    <submittedName>
        <fullName evidence="1">Uncharacterized protein</fullName>
    </submittedName>
</protein>
<dbReference type="EMBL" id="PDUD01000021">
    <property type="protein sequence ID" value="PHN05462.1"/>
    <property type="molecule type" value="Genomic_DNA"/>
</dbReference>
<dbReference type="Proteomes" id="UP000223913">
    <property type="component" value="Unassembled WGS sequence"/>
</dbReference>
<accession>A0A2D0NAC0</accession>
<name>A0A2D0NAC0_FLAN2</name>
<gene>
    <name evidence="1" type="ORF">CRP01_15820</name>
</gene>
<keyword evidence="2" id="KW-1185">Reference proteome</keyword>